<feature type="compositionally biased region" description="Gly residues" evidence="1">
    <location>
        <begin position="74"/>
        <end position="89"/>
    </location>
</feature>
<reference evidence="2 3" key="1">
    <citation type="submission" date="2015-06" db="EMBL/GenBank/DDBJ databases">
        <title>Draft genome of the ant-associated black yeast Phialophora attae CBS 131958.</title>
        <authorList>
            <person name="Moreno L.F."/>
            <person name="Stielow B.J."/>
            <person name="de Hoog S."/>
            <person name="Vicente V.A."/>
            <person name="Weiss V.A."/>
            <person name="de Vries M."/>
            <person name="Cruz L.M."/>
            <person name="Souza E.M."/>
        </authorList>
    </citation>
    <scope>NUCLEOTIDE SEQUENCE [LARGE SCALE GENOMIC DNA]</scope>
    <source>
        <strain evidence="2 3">CBS 131958</strain>
    </source>
</reference>
<evidence type="ECO:0000313" key="3">
    <source>
        <dbReference type="Proteomes" id="UP000038010"/>
    </source>
</evidence>
<gene>
    <name evidence="2" type="ORF">AB675_11231</name>
</gene>
<proteinExistence type="predicted"/>
<feature type="compositionally biased region" description="Low complexity" evidence="1">
    <location>
        <begin position="52"/>
        <end position="67"/>
    </location>
</feature>
<sequence>MQRAIQEAKQRYGLSGNVQQLPQPQLVKIQQIAAHAAKQELETRRQQMQAQFQMQRAQQAAQAQAQAHGEMVDGQGGAGMDRVVGGGVRGEGEGQWDPEEAAAEFSREVSPPPVGARLFPFGRQGNAVQGVVESLEQEVEEKVKNGLELEATQERST</sequence>
<dbReference type="RefSeq" id="XP_017999855.1">
    <property type="nucleotide sequence ID" value="XM_018140059.1"/>
</dbReference>
<keyword evidence="3" id="KW-1185">Reference proteome</keyword>
<evidence type="ECO:0000256" key="1">
    <source>
        <dbReference type="SAM" id="MobiDB-lite"/>
    </source>
</evidence>
<dbReference type="AlphaFoldDB" id="A0A0N1H927"/>
<dbReference type="VEuPathDB" id="FungiDB:AB675_11231"/>
<protein>
    <submittedName>
        <fullName evidence="2">Uncharacterized protein</fullName>
    </submittedName>
</protein>
<accession>A0A0N1H927</accession>
<name>A0A0N1H927_9EURO</name>
<organism evidence="2 3">
    <name type="scientific">Cyphellophora attinorum</name>
    <dbReference type="NCBI Taxonomy" id="1664694"/>
    <lineage>
        <taxon>Eukaryota</taxon>
        <taxon>Fungi</taxon>
        <taxon>Dikarya</taxon>
        <taxon>Ascomycota</taxon>
        <taxon>Pezizomycotina</taxon>
        <taxon>Eurotiomycetes</taxon>
        <taxon>Chaetothyriomycetidae</taxon>
        <taxon>Chaetothyriales</taxon>
        <taxon>Cyphellophoraceae</taxon>
        <taxon>Cyphellophora</taxon>
    </lineage>
</organism>
<dbReference type="GeneID" id="28731939"/>
<evidence type="ECO:0000313" key="2">
    <source>
        <dbReference type="EMBL" id="KPI39892.1"/>
    </source>
</evidence>
<feature type="region of interest" description="Disordered" evidence="1">
    <location>
        <begin position="52"/>
        <end position="121"/>
    </location>
</feature>
<dbReference type="Proteomes" id="UP000038010">
    <property type="component" value="Unassembled WGS sequence"/>
</dbReference>
<dbReference type="EMBL" id="LFJN01000013">
    <property type="protein sequence ID" value="KPI39892.1"/>
    <property type="molecule type" value="Genomic_DNA"/>
</dbReference>
<comment type="caution">
    <text evidence="2">The sequence shown here is derived from an EMBL/GenBank/DDBJ whole genome shotgun (WGS) entry which is preliminary data.</text>
</comment>